<keyword evidence="3" id="KW-1185">Reference proteome</keyword>
<accession>A0ABQ9G2S5</accession>
<organism evidence="2 3">
    <name type="scientific">Dryococelus australis</name>
    <dbReference type="NCBI Taxonomy" id="614101"/>
    <lineage>
        <taxon>Eukaryota</taxon>
        <taxon>Metazoa</taxon>
        <taxon>Ecdysozoa</taxon>
        <taxon>Arthropoda</taxon>
        <taxon>Hexapoda</taxon>
        <taxon>Insecta</taxon>
        <taxon>Pterygota</taxon>
        <taxon>Neoptera</taxon>
        <taxon>Polyneoptera</taxon>
        <taxon>Phasmatodea</taxon>
        <taxon>Verophasmatodea</taxon>
        <taxon>Anareolatae</taxon>
        <taxon>Phasmatidae</taxon>
        <taxon>Eurycanthinae</taxon>
        <taxon>Dryococelus</taxon>
    </lineage>
</organism>
<feature type="compositionally biased region" description="Low complexity" evidence="1">
    <location>
        <begin position="566"/>
        <end position="577"/>
    </location>
</feature>
<name>A0ABQ9G2S5_9NEOP</name>
<evidence type="ECO:0000256" key="1">
    <source>
        <dbReference type="SAM" id="MobiDB-lite"/>
    </source>
</evidence>
<proteinExistence type="predicted"/>
<comment type="caution">
    <text evidence="2">The sequence shown here is derived from an EMBL/GenBank/DDBJ whole genome shotgun (WGS) entry which is preliminary data.</text>
</comment>
<sequence>MEQRRNARAGRMGDPRENPPTSGIVHDEPHFRKSGVNSSRIEPGSPWWKRLAKKERADICSLRGWQDDLIKLSKHFPKRKRGDGDVCSFPCTSHLRVQSFSPLHDTPGSLDCVLSGRERPRARAEKCIDVSCVDNNRDYLFLPSATVSLKSRTDANRVQSLAGSSDFRKWESCRTMPLVGEFSRGSPGSSALSFRRRSMLTSITLIGSQDLAHWLSRCVQLGECFSAYHSKNLCVMSTAELIHTARHVRWVEPRKKLPASVYVISRAFWINRLGKPPHRHGGNTARLARSSDEALGVRVTDGKTIPHDQEYAYRHIIVLCNAVVKPLDLAFGRSKNWFSVQPYSSGCPGFPEKNSLQANAGMVPYHGPRSCSSGLEKCSLFREQPIPQCLAPSQRDGLGSVVKLTWRDASTSTGALPDPKGIASEDGAHASAEDVFERMDINVITPSRPSTQHRHSTVVQHLRSTQWPHFSQMATTRTADPPAAGVFTVWSALAQKLLQIPRLAEIPAYQNVLAHPHTSWTPTAGGRRGCDASQVVRPPADRAVRGLPDRREGRGRSSPRTASNQTSPDSTATTSSAGIHSTSVGRACHRDRPAVRITSASARLQHRGSKFDPSSDLRSTQKTVAPFQFRAGLEIEMKFISNRRNWRFGISIRDQRVAQTILVPKQTDPAGYRTQNTCTEAVAGLATGAAARLTITTPV</sequence>
<feature type="compositionally biased region" description="Basic and acidic residues" evidence="1">
    <location>
        <begin position="539"/>
        <end position="555"/>
    </location>
</feature>
<feature type="region of interest" description="Disordered" evidence="1">
    <location>
        <begin position="520"/>
        <end position="620"/>
    </location>
</feature>
<protein>
    <submittedName>
        <fullName evidence="2">Uncharacterized protein</fullName>
    </submittedName>
</protein>
<feature type="compositionally biased region" description="Basic and acidic residues" evidence="1">
    <location>
        <begin position="1"/>
        <end position="17"/>
    </location>
</feature>
<reference evidence="2 3" key="1">
    <citation type="submission" date="2023-02" db="EMBL/GenBank/DDBJ databases">
        <title>LHISI_Scaffold_Assembly.</title>
        <authorList>
            <person name="Stuart O.P."/>
            <person name="Cleave R."/>
            <person name="Magrath M.J.L."/>
            <person name="Mikheyev A.S."/>
        </authorList>
    </citation>
    <scope>NUCLEOTIDE SEQUENCE [LARGE SCALE GENOMIC DNA]</scope>
    <source>
        <strain evidence="2">Daus_M_001</strain>
        <tissue evidence="2">Leg muscle</tissue>
    </source>
</reference>
<evidence type="ECO:0000313" key="3">
    <source>
        <dbReference type="Proteomes" id="UP001159363"/>
    </source>
</evidence>
<gene>
    <name evidence="2" type="ORF">PR048_032640</name>
</gene>
<feature type="region of interest" description="Disordered" evidence="1">
    <location>
        <begin position="1"/>
        <end position="39"/>
    </location>
</feature>
<dbReference type="EMBL" id="JARBHB010000016">
    <property type="protein sequence ID" value="KAJ8866779.1"/>
    <property type="molecule type" value="Genomic_DNA"/>
</dbReference>
<evidence type="ECO:0000313" key="2">
    <source>
        <dbReference type="EMBL" id="KAJ8866779.1"/>
    </source>
</evidence>
<dbReference type="Proteomes" id="UP001159363">
    <property type="component" value="Chromosome 15"/>
</dbReference>